<dbReference type="AlphaFoldDB" id="G9NFE8"/>
<name>G9NFE8_HYPAI</name>
<dbReference type="HOGENOM" id="CLU_3014432_0_0_1"/>
<keyword evidence="2" id="KW-1185">Reference proteome</keyword>
<gene>
    <name evidence="1" type="ORF">TRIATDRAFT_297034</name>
</gene>
<evidence type="ECO:0000313" key="1">
    <source>
        <dbReference type="EMBL" id="EHK50663.1"/>
    </source>
</evidence>
<sequence>MLRPLFSPLLHLVWLRDDETNTYECHGSFFWETCTIAIVVKGHLDIGCCSNTCKYE</sequence>
<organism evidence="1 2">
    <name type="scientific">Hypocrea atroviridis (strain ATCC 20476 / IMI 206040)</name>
    <name type="common">Trichoderma atroviride</name>
    <dbReference type="NCBI Taxonomy" id="452589"/>
    <lineage>
        <taxon>Eukaryota</taxon>
        <taxon>Fungi</taxon>
        <taxon>Dikarya</taxon>
        <taxon>Ascomycota</taxon>
        <taxon>Pezizomycotina</taxon>
        <taxon>Sordariomycetes</taxon>
        <taxon>Hypocreomycetidae</taxon>
        <taxon>Hypocreales</taxon>
        <taxon>Hypocreaceae</taxon>
        <taxon>Trichoderma</taxon>
    </lineage>
</organism>
<accession>G9NFE8</accession>
<dbReference type="EMBL" id="ABDG02000013">
    <property type="protein sequence ID" value="EHK50663.1"/>
    <property type="molecule type" value="Genomic_DNA"/>
</dbReference>
<reference evidence="1 2" key="1">
    <citation type="journal article" date="2011" name="Genome Biol.">
        <title>Comparative genome sequence analysis underscores mycoparasitism as the ancestral life style of Trichoderma.</title>
        <authorList>
            <person name="Kubicek C.P."/>
            <person name="Herrera-Estrella A."/>
            <person name="Seidl-Seiboth V."/>
            <person name="Martinez D.A."/>
            <person name="Druzhinina I.S."/>
            <person name="Thon M."/>
            <person name="Zeilinger S."/>
            <person name="Casas-Flores S."/>
            <person name="Horwitz B.A."/>
            <person name="Mukherjee P.K."/>
            <person name="Mukherjee M."/>
            <person name="Kredics L."/>
            <person name="Alcaraz L.D."/>
            <person name="Aerts A."/>
            <person name="Antal Z."/>
            <person name="Atanasova L."/>
            <person name="Cervantes-Badillo M.G."/>
            <person name="Challacombe J."/>
            <person name="Chertkov O."/>
            <person name="McCluskey K."/>
            <person name="Coulpier F."/>
            <person name="Deshpande N."/>
            <person name="von Doehren H."/>
            <person name="Ebbole D.J."/>
            <person name="Esquivel-Naranjo E.U."/>
            <person name="Fekete E."/>
            <person name="Flipphi M."/>
            <person name="Glaser F."/>
            <person name="Gomez-Rodriguez E.Y."/>
            <person name="Gruber S."/>
            <person name="Han C."/>
            <person name="Henrissat B."/>
            <person name="Hermosa R."/>
            <person name="Hernandez-Onate M."/>
            <person name="Karaffa L."/>
            <person name="Kosti I."/>
            <person name="Le Crom S."/>
            <person name="Lindquist E."/>
            <person name="Lucas S."/>
            <person name="Luebeck M."/>
            <person name="Luebeck P.S."/>
            <person name="Margeot A."/>
            <person name="Metz B."/>
            <person name="Misra M."/>
            <person name="Nevalainen H."/>
            <person name="Omann M."/>
            <person name="Packer N."/>
            <person name="Perrone G."/>
            <person name="Uresti-Rivera E.E."/>
            <person name="Salamov A."/>
            <person name="Schmoll M."/>
            <person name="Seiboth B."/>
            <person name="Shapiro H."/>
            <person name="Sukno S."/>
            <person name="Tamayo-Ramos J.A."/>
            <person name="Tisch D."/>
            <person name="Wiest A."/>
            <person name="Wilkinson H.H."/>
            <person name="Zhang M."/>
            <person name="Coutinho P.M."/>
            <person name="Kenerley C.M."/>
            <person name="Monte E."/>
            <person name="Baker S.E."/>
            <person name="Grigoriev I.V."/>
        </authorList>
    </citation>
    <scope>NUCLEOTIDE SEQUENCE [LARGE SCALE GENOMIC DNA]</scope>
    <source>
        <strain evidence="2">ATCC 20476 / IMI 206040</strain>
    </source>
</reference>
<comment type="caution">
    <text evidence="1">The sequence shown here is derived from an EMBL/GenBank/DDBJ whole genome shotgun (WGS) entry which is preliminary data.</text>
</comment>
<protein>
    <submittedName>
        <fullName evidence="1">Uncharacterized protein</fullName>
    </submittedName>
</protein>
<dbReference type="Proteomes" id="UP000005426">
    <property type="component" value="Unassembled WGS sequence"/>
</dbReference>
<proteinExistence type="predicted"/>
<evidence type="ECO:0000313" key="2">
    <source>
        <dbReference type="Proteomes" id="UP000005426"/>
    </source>
</evidence>